<dbReference type="InterPro" id="IPR006016">
    <property type="entry name" value="UspA"/>
</dbReference>
<gene>
    <name evidence="3" type="ORF">BCL67_103168</name>
</gene>
<evidence type="ECO:0000313" key="3">
    <source>
        <dbReference type="EMBL" id="PRZ18182.1"/>
    </source>
</evidence>
<dbReference type="RefSeq" id="WP_106122071.1">
    <property type="nucleotide sequence ID" value="NZ_PVTY01000003.1"/>
</dbReference>
<dbReference type="SUPFAM" id="SSF52402">
    <property type="entry name" value="Adenine nucleotide alpha hydrolases-like"/>
    <property type="match status" value="2"/>
</dbReference>
<comment type="caution">
    <text evidence="3">The sequence shown here is derived from an EMBL/GenBank/DDBJ whole genome shotgun (WGS) entry which is preliminary data.</text>
</comment>
<evidence type="ECO:0000259" key="2">
    <source>
        <dbReference type="Pfam" id="PF00582"/>
    </source>
</evidence>
<dbReference type="CDD" id="cd00293">
    <property type="entry name" value="USP-like"/>
    <property type="match status" value="1"/>
</dbReference>
<accession>A0A2T0YRI3</accession>
<feature type="compositionally biased region" description="Low complexity" evidence="1">
    <location>
        <begin position="217"/>
        <end position="237"/>
    </location>
</feature>
<feature type="compositionally biased region" description="Polar residues" evidence="1">
    <location>
        <begin position="194"/>
        <end position="215"/>
    </location>
</feature>
<feature type="domain" description="UspA" evidence="2">
    <location>
        <begin position="6"/>
        <end position="141"/>
    </location>
</feature>
<feature type="region of interest" description="Disordered" evidence="1">
    <location>
        <begin position="190"/>
        <end position="237"/>
    </location>
</feature>
<proteinExistence type="predicted"/>
<dbReference type="OrthoDB" id="5242641at2"/>
<feature type="region of interest" description="Disordered" evidence="1">
    <location>
        <begin position="295"/>
        <end position="317"/>
    </location>
</feature>
<dbReference type="Proteomes" id="UP000238217">
    <property type="component" value="Unassembled WGS sequence"/>
</dbReference>
<evidence type="ECO:0000256" key="1">
    <source>
        <dbReference type="SAM" id="MobiDB-lite"/>
    </source>
</evidence>
<evidence type="ECO:0000313" key="4">
    <source>
        <dbReference type="Proteomes" id="UP000238217"/>
    </source>
</evidence>
<reference evidence="3 4" key="1">
    <citation type="submission" date="2018-03" db="EMBL/GenBank/DDBJ databases">
        <title>Comparative analysis of microorganisms from saline springs in Andes Mountain Range, Colombia.</title>
        <authorList>
            <person name="Rubin E."/>
        </authorList>
    </citation>
    <scope>NUCLEOTIDE SEQUENCE [LARGE SCALE GENOMIC DNA]</scope>
    <source>
        <strain evidence="3 4">CG 35</strain>
    </source>
</reference>
<dbReference type="EMBL" id="PVTY01000003">
    <property type="protein sequence ID" value="PRZ18182.1"/>
    <property type="molecule type" value="Genomic_DNA"/>
</dbReference>
<name>A0A2T0YRI3_9MICC</name>
<keyword evidence="4" id="KW-1185">Reference proteome</keyword>
<dbReference type="AlphaFoldDB" id="A0A2T0YRI3"/>
<sequence length="317" mass="33167">MAEHEIRRVAVGFGGDEHSHDALALGIALARSAGARLDLILIIRQDSAFKQEYPPVGSVAGIIAEQAQQWVAEAEAVIPAEIRHHSHIRPAGSIAEGLVSAVQELDSDVLVTGSGIGFGRIMTHPAVTALLHSSPVPVALAPSGYRPSTVITDVMAAISPTHPDHQVTRSSEAWSQQLGVGLTFVTFEDKESTPAKQPSDTETTAGPGSASQAGTDSGASEPGAAASAAGSAQPQPSRHILATGRTLRHAVGTVDWPPGGLLLIGSSPLARRRHIFLGMTAARVLSHLPIPMVLLPRDPDRSDPDTGAPTTRRPRRR</sequence>
<dbReference type="Pfam" id="PF00582">
    <property type="entry name" value="Usp"/>
    <property type="match status" value="1"/>
</dbReference>
<organism evidence="3 4">
    <name type="scientific">Nesterenkonia sandarakina</name>
    <dbReference type="NCBI Taxonomy" id="272918"/>
    <lineage>
        <taxon>Bacteria</taxon>
        <taxon>Bacillati</taxon>
        <taxon>Actinomycetota</taxon>
        <taxon>Actinomycetes</taxon>
        <taxon>Micrococcales</taxon>
        <taxon>Micrococcaceae</taxon>
        <taxon>Nesterenkonia</taxon>
    </lineage>
</organism>
<dbReference type="Gene3D" id="3.40.50.12370">
    <property type="match status" value="1"/>
</dbReference>
<protein>
    <submittedName>
        <fullName evidence="3">Nucleotide-binding universal stress UspA family protein</fullName>
    </submittedName>
</protein>